<dbReference type="GO" id="GO:0009116">
    <property type="term" value="P:nucleoside metabolic process"/>
    <property type="evidence" value="ECO:0007669"/>
    <property type="project" value="InterPro"/>
</dbReference>
<feature type="domain" description="Nucleoside phosphorylase" evidence="1">
    <location>
        <begin position="19"/>
        <end position="150"/>
    </location>
</feature>
<dbReference type="OrthoDB" id="20872at2759"/>
<sequence>MPIVTLVTSRPTRREDFEVAIICALPLEYDAVCLLFDEFWDEEGDQYGRVHGDMNQYTTGRIGKHNIVLALLPRVGVANAAGAATNLRSSYRRVKSALLVGICGGVPFVGDTEILLGDVVISNKLVRYRYGRQYPDVFQRKDIIQDSPSRPNKDKEGLLALFNTARGVKLLQNRTAHFLKVLQAMADKEERRDAYQYPCFPIDKHKELLLG</sequence>
<dbReference type="GO" id="GO:0003824">
    <property type="term" value="F:catalytic activity"/>
    <property type="evidence" value="ECO:0007669"/>
    <property type="project" value="InterPro"/>
</dbReference>
<evidence type="ECO:0000313" key="2">
    <source>
        <dbReference type="EMBL" id="KAH7128992.1"/>
    </source>
</evidence>
<proteinExistence type="predicted"/>
<accession>A0A9P9E1F5</accession>
<protein>
    <submittedName>
        <fullName evidence="2">Nucleoside phosphorylase domain-containing protein</fullName>
    </submittedName>
</protein>
<dbReference type="SUPFAM" id="SSF53167">
    <property type="entry name" value="Purine and uridine phosphorylases"/>
    <property type="match status" value="1"/>
</dbReference>
<name>A0A9P9E1F5_9HYPO</name>
<dbReference type="Pfam" id="PF01048">
    <property type="entry name" value="PNP_UDP_1"/>
    <property type="match status" value="1"/>
</dbReference>
<dbReference type="EMBL" id="JAGMUV010000018">
    <property type="protein sequence ID" value="KAH7128992.1"/>
    <property type="molecule type" value="Genomic_DNA"/>
</dbReference>
<dbReference type="AlphaFoldDB" id="A0A9P9E1F5"/>
<evidence type="ECO:0000313" key="3">
    <source>
        <dbReference type="Proteomes" id="UP000738349"/>
    </source>
</evidence>
<gene>
    <name evidence="2" type="ORF">EDB81DRAFT_661224</name>
</gene>
<organism evidence="2 3">
    <name type="scientific">Dactylonectria macrodidyma</name>
    <dbReference type="NCBI Taxonomy" id="307937"/>
    <lineage>
        <taxon>Eukaryota</taxon>
        <taxon>Fungi</taxon>
        <taxon>Dikarya</taxon>
        <taxon>Ascomycota</taxon>
        <taxon>Pezizomycotina</taxon>
        <taxon>Sordariomycetes</taxon>
        <taxon>Hypocreomycetidae</taxon>
        <taxon>Hypocreales</taxon>
        <taxon>Nectriaceae</taxon>
        <taxon>Dactylonectria</taxon>
    </lineage>
</organism>
<dbReference type="InterPro" id="IPR053137">
    <property type="entry name" value="NLR-like"/>
</dbReference>
<reference evidence="2" key="1">
    <citation type="journal article" date="2021" name="Nat. Commun.">
        <title>Genetic determinants of endophytism in the Arabidopsis root mycobiome.</title>
        <authorList>
            <person name="Mesny F."/>
            <person name="Miyauchi S."/>
            <person name="Thiergart T."/>
            <person name="Pickel B."/>
            <person name="Atanasova L."/>
            <person name="Karlsson M."/>
            <person name="Huettel B."/>
            <person name="Barry K.W."/>
            <person name="Haridas S."/>
            <person name="Chen C."/>
            <person name="Bauer D."/>
            <person name="Andreopoulos W."/>
            <person name="Pangilinan J."/>
            <person name="LaButti K."/>
            <person name="Riley R."/>
            <person name="Lipzen A."/>
            <person name="Clum A."/>
            <person name="Drula E."/>
            <person name="Henrissat B."/>
            <person name="Kohler A."/>
            <person name="Grigoriev I.V."/>
            <person name="Martin F.M."/>
            <person name="Hacquard S."/>
        </authorList>
    </citation>
    <scope>NUCLEOTIDE SEQUENCE</scope>
    <source>
        <strain evidence="2">MPI-CAGE-AT-0147</strain>
    </source>
</reference>
<dbReference type="PANTHER" id="PTHR46082:SF6">
    <property type="entry name" value="AAA+ ATPASE DOMAIN-CONTAINING PROTEIN-RELATED"/>
    <property type="match status" value="1"/>
</dbReference>
<keyword evidence="3" id="KW-1185">Reference proteome</keyword>
<comment type="caution">
    <text evidence="2">The sequence shown here is derived from an EMBL/GenBank/DDBJ whole genome shotgun (WGS) entry which is preliminary data.</text>
</comment>
<dbReference type="Gene3D" id="3.40.50.1580">
    <property type="entry name" value="Nucleoside phosphorylase domain"/>
    <property type="match status" value="1"/>
</dbReference>
<dbReference type="InterPro" id="IPR035994">
    <property type="entry name" value="Nucleoside_phosphorylase_sf"/>
</dbReference>
<dbReference type="PANTHER" id="PTHR46082">
    <property type="entry name" value="ATP/GTP-BINDING PROTEIN-RELATED"/>
    <property type="match status" value="1"/>
</dbReference>
<dbReference type="Proteomes" id="UP000738349">
    <property type="component" value="Unassembled WGS sequence"/>
</dbReference>
<evidence type="ECO:0000259" key="1">
    <source>
        <dbReference type="Pfam" id="PF01048"/>
    </source>
</evidence>
<dbReference type="InterPro" id="IPR000845">
    <property type="entry name" value="Nucleoside_phosphorylase_d"/>
</dbReference>